<feature type="compositionally biased region" description="Basic and acidic residues" evidence="1">
    <location>
        <begin position="17"/>
        <end position="26"/>
    </location>
</feature>
<organism evidence="2 3">
    <name type="scientific">Aspergillus eucalypticola (strain CBS 122712 / IBT 29274)</name>
    <dbReference type="NCBI Taxonomy" id="1448314"/>
    <lineage>
        <taxon>Eukaryota</taxon>
        <taxon>Fungi</taxon>
        <taxon>Dikarya</taxon>
        <taxon>Ascomycota</taxon>
        <taxon>Pezizomycotina</taxon>
        <taxon>Eurotiomycetes</taxon>
        <taxon>Eurotiomycetidae</taxon>
        <taxon>Eurotiales</taxon>
        <taxon>Aspergillaceae</taxon>
        <taxon>Aspergillus</taxon>
        <taxon>Aspergillus subgen. Circumdati</taxon>
    </lineage>
</organism>
<feature type="region of interest" description="Disordered" evidence="1">
    <location>
        <begin position="1"/>
        <end position="55"/>
    </location>
</feature>
<proteinExistence type="predicted"/>
<evidence type="ECO:0000313" key="3">
    <source>
        <dbReference type="Proteomes" id="UP000246171"/>
    </source>
</evidence>
<reference evidence="2" key="1">
    <citation type="submission" date="2016-12" db="EMBL/GenBank/DDBJ databases">
        <title>The genomes of Aspergillus section Nigri reveals drivers in fungal speciation.</title>
        <authorList>
            <consortium name="DOE Joint Genome Institute"/>
            <person name="Vesth T.C."/>
            <person name="Nybo J."/>
            <person name="Theobald S."/>
            <person name="Brandl J."/>
            <person name="Frisvad J.C."/>
            <person name="Nielsen K.F."/>
            <person name="Lyhne E.K."/>
            <person name="Kogle M.E."/>
            <person name="Kuo A."/>
            <person name="Riley R."/>
            <person name="Clum A."/>
            <person name="Nolan M."/>
            <person name="Lipzen A."/>
            <person name="Salamov A."/>
            <person name="Henrissat B."/>
            <person name="Wiebenga A."/>
            <person name="De vries R.P."/>
            <person name="Grigoriev I.V."/>
            <person name="Mortensen U.H."/>
            <person name="Andersen M.R."/>
            <person name="Baker S.E."/>
        </authorList>
    </citation>
    <scope>NUCLEOTIDE SEQUENCE</scope>
    <source>
        <strain evidence="2">CBS 122712</strain>
    </source>
</reference>
<name>A0A317V707_ASPEC</name>
<feature type="region of interest" description="Disordered" evidence="1">
    <location>
        <begin position="82"/>
        <end position="104"/>
    </location>
</feature>
<dbReference type="RefSeq" id="XP_025386221.1">
    <property type="nucleotide sequence ID" value="XM_025537577.1"/>
</dbReference>
<dbReference type="EMBL" id="MSFU01000019">
    <property type="protein sequence ID" value="PWY68848.1"/>
    <property type="molecule type" value="Genomic_DNA"/>
</dbReference>
<feature type="compositionally biased region" description="Polar residues" evidence="1">
    <location>
        <begin position="84"/>
        <end position="97"/>
    </location>
</feature>
<dbReference type="AlphaFoldDB" id="A0A317V707"/>
<protein>
    <submittedName>
        <fullName evidence="2">Uncharacterized protein</fullName>
    </submittedName>
</protein>
<evidence type="ECO:0000313" key="2">
    <source>
        <dbReference type="EMBL" id="PWY68848.1"/>
    </source>
</evidence>
<dbReference type="VEuPathDB" id="FungiDB:BO83DRAFT_75370"/>
<sequence>MSGCKGLRDQWPSGSQSRRERTDIREMPPCARPRVPDKTGRKSSTTRNVSRKPLPLLCIQPHLRLAGLGLTSGGHILIRLLPSASANQNRGTNGTRFNQRRGRK</sequence>
<dbReference type="GeneID" id="37059539"/>
<keyword evidence="3" id="KW-1185">Reference proteome</keyword>
<dbReference type="Proteomes" id="UP000246171">
    <property type="component" value="Unassembled WGS sequence"/>
</dbReference>
<accession>A0A317V707</accession>
<comment type="caution">
    <text evidence="2">The sequence shown here is derived from an EMBL/GenBank/DDBJ whole genome shotgun (WGS) entry which is preliminary data.</text>
</comment>
<evidence type="ECO:0000256" key="1">
    <source>
        <dbReference type="SAM" id="MobiDB-lite"/>
    </source>
</evidence>
<gene>
    <name evidence="2" type="ORF">BO83DRAFT_75370</name>
</gene>